<dbReference type="KEGG" id="msg:MSMEI_2777"/>
<gene>
    <name evidence="1" type="ordered locus">MSMEI_2777</name>
</gene>
<evidence type="ECO:0000313" key="1">
    <source>
        <dbReference type="EMBL" id="AFP39241.1"/>
    </source>
</evidence>
<dbReference type="PATRIC" id="fig|246196.56.peg.2853"/>
<evidence type="ECO:0000313" key="2">
    <source>
        <dbReference type="Proteomes" id="UP000006158"/>
    </source>
</evidence>
<reference evidence="1 2" key="1">
    <citation type="journal article" date="2007" name="Genome Biol.">
        <title>Interrupted coding sequences in Mycobacterium smegmatis: authentic mutations or sequencing errors?</title>
        <authorList>
            <person name="Deshayes C."/>
            <person name="Perrodou E."/>
            <person name="Gallien S."/>
            <person name="Euphrasie D."/>
            <person name="Schaeffer C."/>
            <person name="Van-Dorsselaer A."/>
            <person name="Poch O."/>
            <person name="Lecompte O."/>
            <person name="Reyrat J.M."/>
        </authorList>
    </citation>
    <scope>NUCLEOTIDE SEQUENCE [LARGE SCALE GENOMIC DNA]</scope>
    <source>
        <strain evidence="2">ATCC 700084 / mc(2)155</strain>
    </source>
</reference>
<dbReference type="Proteomes" id="UP000006158">
    <property type="component" value="Chromosome"/>
</dbReference>
<dbReference type="AlphaFoldDB" id="I7G7L5"/>
<reference evidence="1 2" key="2">
    <citation type="journal article" date="2009" name="Genome Res.">
        <title>Ortho-proteogenomics: multiple proteomes investigation through orthology and a new MS-based protocol.</title>
        <authorList>
            <person name="Gallien S."/>
            <person name="Perrodou E."/>
            <person name="Carapito C."/>
            <person name="Deshayes C."/>
            <person name="Reyrat J.M."/>
            <person name="Van Dorsselaer A."/>
            <person name="Poch O."/>
            <person name="Schaeffer C."/>
            <person name="Lecompte O."/>
        </authorList>
    </citation>
    <scope>NUCLEOTIDE SEQUENCE [LARGE SCALE GENOMIC DNA]</scope>
    <source>
        <strain evidence="2">ATCC 700084 / mc(2)155</strain>
    </source>
</reference>
<sequence length="165" mass="17916">MTRGEHMRTRKAVSVLMSGLMTAGAMVTGVTVAAVLSAAPARAFYANYQLIIPDRYDFHTWTWAVSYCVPEAADCVQITAIPMPVAKAFEYRANAYLTDGRYTLTVDVPDGLRCGNVYYGPVIATRDVYSWDAETLQGTLESSFAAGCDGAPGGTFTYPFSLVRL</sequence>
<proteinExistence type="predicted"/>
<organism evidence="1 2">
    <name type="scientific">Mycolicibacterium smegmatis (strain ATCC 700084 / mc(2)155)</name>
    <name type="common">Mycobacterium smegmatis</name>
    <dbReference type="NCBI Taxonomy" id="246196"/>
    <lineage>
        <taxon>Bacteria</taxon>
        <taxon>Bacillati</taxon>
        <taxon>Actinomycetota</taxon>
        <taxon>Actinomycetes</taxon>
        <taxon>Mycobacteriales</taxon>
        <taxon>Mycobacteriaceae</taxon>
        <taxon>Mycolicibacterium</taxon>
    </lineage>
</organism>
<dbReference type="EMBL" id="CP001663">
    <property type="protein sequence ID" value="AFP39241.1"/>
    <property type="molecule type" value="Genomic_DNA"/>
</dbReference>
<accession>I7G7L5</accession>
<name>I7G7L5_MYCS2</name>
<protein>
    <submittedName>
        <fullName evidence="1">Uncharacterized protein</fullName>
    </submittedName>
</protein>